<comment type="caution">
    <text evidence="1">The sequence shown here is derived from an EMBL/GenBank/DDBJ whole genome shotgun (WGS) entry which is preliminary data.</text>
</comment>
<dbReference type="AlphaFoldDB" id="A0A0F8ZP85"/>
<reference evidence="1" key="1">
    <citation type="journal article" date="2015" name="Nature">
        <title>Complex archaea that bridge the gap between prokaryotes and eukaryotes.</title>
        <authorList>
            <person name="Spang A."/>
            <person name="Saw J.H."/>
            <person name="Jorgensen S.L."/>
            <person name="Zaremba-Niedzwiedzka K."/>
            <person name="Martijn J."/>
            <person name="Lind A.E."/>
            <person name="van Eijk R."/>
            <person name="Schleper C."/>
            <person name="Guy L."/>
            <person name="Ettema T.J."/>
        </authorList>
    </citation>
    <scope>NUCLEOTIDE SEQUENCE</scope>
</reference>
<proteinExistence type="predicted"/>
<accession>A0A0F8ZP85</accession>
<sequence>MGDAKARIILSKSGEVTKTYYIDQGDDRIMALNHTEQEWSQVALAVLQDSDATIAGLDFNGYKAHVYWGYGANYSLVAPLWCIAHKTDSRSGSIITALSLAGTFNLMNEDRASGSFIPDHNDAKTVKDLLRELCAGQFSTWQADTVYAVGDFVRATTTNGKVFKCTAIAGDEKSGA</sequence>
<name>A0A0F8ZP85_9ZZZZ</name>
<gene>
    <name evidence="1" type="ORF">LCGC14_2670580</name>
</gene>
<dbReference type="EMBL" id="LAZR01046814">
    <property type="protein sequence ID" value="KKK95658.1"/>
    <property type="molecule type" value="Genomic_DNA"/>
</dbReference>
<evidence type="ECO:0000313" key="1">
    <source>
        <dbReference type="EMBL" id="KKK95658.1"/>
    </source>
</evidence>
<organism evidence="1">
    <name type="scientific">marine sediment metagenome</name>
    <dbReference type="NCBI Taxonomy" id="412755"/>
    <lineage>
        <taxon>unclassified sequences</taxon>
        <taxon>metagenomes</taxon>
        <taxon>ecological metagenomes</taxon>
    </lineage>
</organism>
<feature type="non-terminal residue" evidence="1">
    <location>
        <position position="176"/>
    </location>
</feature>
<protein>
    <submittedName>
        <fullName evidence="1">Uncharacterized protein</fullName>
    </submittedName>
</protein>